<reference evidence="1 2" key="1">
    <citation type="submission" date="2019-05" db="EMBL/GenBank/DDBJ databases">
        <authorList>
            <person name="Pope W.H."/>
            <person name="Garlena R.A."/>
            <person name="Russell D.A."/>
            <person name="Jacobs-Sera D."/>
            <person name="Hatfull G.F."/>
        </authorList>
    </citation>
    <scope>NUCLEOTIDE SEQUENCE [LARGE SCALE GENOMIC DNA]</scope>
</reference>
<proteinExistence type="predicted"/>
<dbReference type="KEGG" id="vg:64766025"/>
<evidence type="ECO:0000313" key="1">
    <source>
        <dbReference type="EMBL" id="QDF18494.1"/>
    </source>
</evidence>
<protein>
    <submittedName>
        <fullName evidence="1">Nicotinate ribosyltransferase</fullName>
    </submittedName>
</protein>
<sequence>MTAKEGHMPNEVRVRLEMRYVEDPKNLGPSSMIYYYDPVTELHTSPLSGYETKDYESALSDLWRRIQLKQHMTMQLDELKADARAQEILPSEVSDQERMHNNLQRAHQVLNNGRPIGLVLGGLPQRDQRQSVEEIVYQIGQRIIDLQHLRRQALDYFGTCDRWVDGHSYDKCTLLRGHEGECAKNG</sequence>
<gene>
    <name evidence="1" type="primary">7</name>
    <name evidence="1" type="ORF">SEA_PUPPER_7</name>
</gene>
<dbReference type="RefSeq" id="YP_010058796.1">
    <property type="nucleotide sequence ID" value="NC_054723.1"/>
</dbReference>
<evidence type="ECO:0000313" key="2">
    <source>
        <dbReference type="Proteomes" id="UP000318375"/>
    </source>
</evidence>
<keyword evidence="2" id="KW-1185">Reference proteome</keyword>
<accession>A0A4Y6ET87</accession>
<name>A0A4Y6ET87_9CAUD</name>
<organism evidence="1 2">
    <name type="scientific">Gordonia phage Pupper</name>
    <dbReference type="NCBI Taxonomy" id="2571249"/>
    <lineage>
        <taxon>Viruses</taxon>
        <taxon>Duplodnaviria</taxon>
        <taxon>Heunggongvirae</taxon>
        <taxon>Uroviricota</taxon>
        <taxon>Caudoviricetes</taxon>
        <taxon>Puppervirus</taxon>
        <taxon>Puppervirus Pupper</taxon>
    </lineage>
</organism>
<dbReference type="EMBL" id="MK977695">
    <property type="protein sequence ID" value="QDF18494.1"/>
    <property type="molecule type" value="Genomic_DNA"/>
</dbReference>
<dbReference type="GeneID" id="64766025"/>
<dbReference type="Proteomes" id="UP000318375">
    <property type="component" value="Segment"/>
</dbReference>